<dbReference type="EMBL" id="CP137624">
    <property type="protein sequence ID" value="WPK11802.1"/>
    <property type="molecule type" value="Genomic_DNA"/>
</dbReference>
<reference evidence="1 2" key="1">
    <citation type="submission" date="2023-09" db="EMBL/GenBank/DDBJ databases">
        <authorList>
            <person name="Page C.A."/>
            <person name="Perez-Diaz I.M."/>
        </authorList>
    </citation>
    <scope>NUCLEOTIDE SEQUENCE [LARGE SCALE GENOMIC DNA]</scope>
    <source>
        <strain evidence="1 2">Ll15</strain>
    </source>
</reference>
<gene>
    <name evidence="1" type="ORF">R6U77_18210</name>
</gene>
<sequence>MSNIKLIHSIIYQIPNYQLDMIYEDAEYDLHPHLDDSSVEIIKDKIHITFERAMDSNNEQQAIDAAVDYIHQHYKNRTDWTVLNVVNDEIEWIAITLIDYTIELF</sequence>
<accession>A0ABZ0RUB1</accession>
<proteinExistence type="predicted"/>
<evidence type="ECO:0000313" key="2">
    <source>
        <dbReference type="Proteomes" id="UP001322664"/>
    </source>
</evidence>
<keyword evidence="2" id="KW-1185">Reference proteome</keyword>
<dbReference type="RefSeq" id="WP_319836717.1">
    <property type="nucleotide sequence ID" value="NZ_CP137624.1"/>
</dbReference>
<organism evidence="1 2">
    <name type="scientific">Lysinibacillus louembei</name>
    <dbReference type="NCBI Taxonomy" id="1470088"/>
    <lineage>
        <taxon>Bacteria</taxon>
        <taxon>Bacillati</taxon>
        <taxon>Bacillota</taxon>
        <taxon>Bacilli</taxon>
        <taxon>Bacillales</taxon>
        <taxon>Bacillaceae</taxon>
        <taxon>Lysinibacillus</taxon>
    </lineage>
</organism>
<evidence type="ECO:0000313" key="1">
    <source>
        <dbReference type="EMBL" id="WPK11802.1"/>
    </source>
</evidence>
<dbReference type="Proteomes" id="UP001322664">
    <property type="component" value="Chromosome"/>
</dbReference>
<protein>
    <submittedName>
        <fullName evidence="1">Uncharacterized protein</fullName>
    </submittedName>
</protein>
<name>A0ABZ0RUB1_9BACI</name>